<sequence length="100" mass="11522">MSGRRPPGPSGEGAARLIAFHLIRSPVRECRASMSLWVAQMRLKLRMREDSNWGSLWRLIPGIRGFWSGCNNSATIWPKVLWSGFCSVPLRRWVSPERWI</sequence>
<dbReference type="AlphaFoldDB" id="H3KDB6"/>
<dbReference type="STRING" id="762967.HMPREF9440_00725"/>
<dbReference type="HOGENOM" id="CLU_2304615_0_0_4"/>
<dbReference type="EMBL" id="AFBQ01000099">
    <property type="protein sequence ID" value="EHY31887.1"/>
    <property type="molecule type" value="Genomic_DNA"/>
</dbReference>
<evidence type="ECO:0000313" key="1">
    <source>
        <dbReference type="EMBL" id="EHY31887.1"/>
    </source>
</evidence>
<comment type="caution">
    <text evidence="1">The sequence shown here is derived from an EMBL/GenBank/DDBJ whole genome shotgun (WGS) entry which is preliminary data.</text>
</comment>
<protein>
    <submittedName>
        <fullName evidence="1">Uncharacterized protein</fullName>
    </submittedName>
</protein>
<dbReference type="PATRIC" id="fig|762967.3.peg.580"/>
<gene>
    <name evidence="1" type="ORF">HMPREF9440_00725</name>
</gene>
<keyword evidence="2" id="KW-1185">Reference proteome</keyword>
<organism evidence="1 2">
    <name type="scientific">Sutterella parvirubra YIT 11816</name>
    <dbReference type="NCBI Taxonomy" id="762967"/>
    <lineage>
        <taxon>Bacteria</taxon>
        <taxon>Pseudomonadati</taxon>
        <taxon>Pseudomonadota</taxon>
        <taxon>Betaproteobacteria</taxon>
        <taxon>Burkholderiales</taxon>
        <taxon>Sutterellaceae</taxon>
        <taxon>Sutterella</taxon>
    </lineage>
</organism>
<reference evidence="1 2" key="1">
    <citation type="submission" date="2011-11" db="EMBL/GenBank/DDBJ databases">
        <authorList>
            <person name="Weinstock G."/>
            <person name="Sodergren E."/>
            <person name="Clifton S."/>
            <person name="Fulton L."/>
            <person name="Fulton B."/>
            <person name="Courtney L."/>
            <person name="Fronick C."/>
            <person name="Harrison M."/>
            <person name="Strong C."/>
            <person name="Farmer C."/>
            <person name="Delahaunty K."/>
            <person name="Markovic C."/>
            <person name="Hall O."/>
            <person name="Minx P."/>
            <person name="Tomlinson C."/>
            <person name="Mitreva M."/>
            <person name="Hou S."/>
            <person name="Chen J."/>
            <person name="Wollam A."/>
            <person name="Pepin K.H."/>
            <person name="Johnson M."/>
            <person name="Bhonagiri V."/>
            <person name="Zhang X."/>
            <person name="Suruliraj S."/>
            <person name="Warren W."/>
            <person name="Chinwalla A."/>
            <person name="Mardis E.R."/>
            <person name="Wilson R.K."/>
        </authorList>
    </citation>
    <scope>NUCLEOTIDE SEQUENCE [LARGE SCALE GENOMIC DNA]</scope>
    <source>
        <strain evidence="1 2">YIT 11816</strain>
    </source>
</reference>
<accession>H3KDB6</accession>
<proteinExistence type="predicted"/>
<evidence type="ECO:0000313" key="2">
    <source>
        <dbReference type="Proteomes" id="UP000004956"/>
    </source>
</evidence>
<dbReference type="Proteomes" id="UP000004956">
    <property type="component" value="Unassembled WGS sequence"/>
</dbReference>
<name>H3KDB6_9BURK</name>